<sequence>MSQLSRHAVAGLALACCALGWSAPGMAHDDGGSRRQCDVRSLRGTYLFTATGFFIPPGAPAAVPKAIMEVLKFTGDGVVTTPGITLSRNGIVDVIDQGSNGTYTLKSDCRGTVTFADGPMFNIYVSRREDELWMMQTAPFSPTFQGKATRVDPDSDWR</sequence>
<dbReference type="Proteomes" id="UP001367030">
    <property type="component" value="Unassembled WGS sequence"/>
</dbReference>
<gene>
    <name evidence="2" type="ORF">WKW79_11160</name>
</gene>
<protein>
    <submittedName>
        <fullName evidence="2">Uncharacterized protein</fullName>
    </submittedName>
</protein>
<evidence type="ECO:0000313" key="2">
    <source>
        <dbReference type="EMBL" id="MEJ8855131.1"/>
    </source>
</evidence>
<dbReference type="RefSeq" id="WP_340335220.1">
    <property type="nucleotide sequence ID" value="NZ_JBBKZS010000004.1"/>
</dbReference>
<proteinExistence type="predicted"/>
<accession>A0ABU8X5N8</accession>
<feature type="signal peptide" evidence="1">
    <location>
        <begin position="1"/>
        <end position="27"/>
    </location>
</feature>
<dbReference type="EMBL" id="JBBKZS010000004">
    <property type="protein sequence ID" value="MEJ8855131.1"/>
    <property type="molecule type" value="Genomic_DNA"/>
</dbReference>
<name>A0ABU8X5N8_9BURK</name>
<keyword evidence="1" id="KW-0732">Signal</keyword>
<reference evidence="2 3" key="1">
    <citation type="submission" date="2024-03" db="EMBL/GenBank/DDBJ databases">
        <title>Novel species of the genus Variovorax.</title>
        <authorList>
            <person name="Liu Q."/>
            <person name="Xin Y.-H."/>
        </authorList>
    </citation>
    <scope>NUCLEOTIDE SEQUENCE [LARGE SCALE GENOMIC DNA]</scope>
    <source>
        <strain evidence="2 3">KACC 18901</strain>
    </source>
</reference>
<comment type="caution">
    <text evidence="2">The sequence shown here is derived from an EMBL/GenBank/DDBJ whole genome shotgun (WGS) entry which is preliminary data.</text>
</comment>
<feature type="chain" id="PRO_5045884730" evidence="1">
    <location>
        <begin position="28"/>
        <end position="158"/>
    </location>
</feature>
<evidence type="ECO:0000313" key="3">
    <source>
        <dbReference type="Proteomes" id="UP001367030"/>
    </source>
</evidence>
<organism evidence="2 3">
    <name type="scientific">Variovorax robiniae</name>
    <dbReference type="NCBI Taxonomy" id="1836199"/>
    <lineage>
        <taxon>Bacteria</taxon>
        <taxon>Pseudomonadati</taxon>
        <taxon>Pseudomonadota</taxon>
        <taxon>Betaproteobacteria</taxon>
        <taxon>Burkholderiales</taxon>
        <taxon>Comamonadaceae</taxon>
        <taxon>Variovorax</taxon>
    </lineage>
</organism>
<evidence type="ECO:0000256" key="1">
    <source>
        <dbReference type="SAM" id="SignalP"/>
    </source>
</evidence>
<keyword evidence="3" id="KW-1185">Reference proteome</keyword>